<accession>A0A1S3I3L7</accession>
<dbReference type="RefSeq" id="XP_013392828.1">
    <property type="nucleotide sequence ID" value="XM_013537374.1"/>
</dbReference>
<dbReference type="OrthoDB" id="10039049at2759"/>
<dbReference type="KEGG" id="lak:106160706"/>
<sequence>MDNVGLRRRQAGEKNIAEPTGLWTGDVAFDKQLKTTKLREKLEKLKSDLVDQVDSQIADFLDEYSQDYDLDSSYVQNGEATKPKKKKGEPRDKVFVPRNSVLTDLFEVSHIQTIYHIFIAILIVFSLNTIIHDVFEKGRFVQLVGEGFLHTLT</sequence>
<dbReference type="STRING" id="7574.A0A1S3I3L7"/>
<proteinExistence type="predicted"/>
<organism evidence="2 3">
    <name type="scientific">Lingula anatina</name>
    <name type="common">Brachiopod</name>
    <name type="synonym">Lingula unguis</name>
    <dbReference type="NCBI Taxonomy" id="7574"/>
    <lineage>
        <taxon>Eukaryota</taxon>
        <taxon>Metazoa</taxon>
        <taxon>Spiralia</taxon>
        <taxon>Lophotrochozoa</taxon>
        <taxon>Brachiopoda</taxon>
        <taxon>Linguliformea</taxon>
        <taxon>Lingulata</taxon>
        <taxon>Lingulida</taxon>
        <taxon>Linguloidea</taxon>
        <taxon>Lingulidae</taxon>
        <taxon>Lingula</taxon>
    </lineage>
</organism>
<dbReference type="InParanoid" id="A0A1S3I3L7"/>
<dbReference type="AlphaFoldDB" id="A0A1S3I3L7"/>
<reference evidence="3" key="1">
    <citation type="submission" date="2025-08" db="UniProtKB">
        <authorList>
            <consortium name="RefSeq"/>
        </authorList>
    </citation>
    <scope>IDENTIFICATION</scope>
    <source>
        <tissue evidence="3">Gonads</tissue>
    </source>
</reference>
<keyword evidence="1" id="KW-0812">Transmembrane</keyword>
<keyword evidence="2" id="KW-1185">Reference proteome</keyword>
<keyword evidence="1" id="KW-0472">Membrane</keyword>
<dbReference type="Proteomes" id="UP000085678">
    <property type="component" value="Unplaced"/>
</dbReference>
<feature type="transmembrane region" description="Helical" evidence="1">
    <location>
        <begin position="113"/>
        <end position="131"/>
    </location>
</feature>
<evidence type="ECO:0000256" key="1">
    <source>
        <dbReference type="SAM" id="Phobius"/>
    </source>
</evidence>
<protein>
    <submittedName>
        <fullName evidence="3">Sterol O-acyltransferase 1-like</fullName>
    </submittedName>
</protein>
<gene>
    <name evidence="3" type="primary">LOC106160706</name>
</gene>
<evidence type="ECO:0000313" key="2">
    <source>
        <dbReference type="Proteomes" id="UP000085678"/>
    </source>
</evidence>
<keyword evidence="1" id="KW-1133">Transmembrane helix</keyword>
<dbReference type="GeneID" id="106160706"/>
<name>A0A1S3I3L7_LINAN</name>
<evidence type="ECO:0000313" key="3">
    <source>
        <dbReference type="RefSeq" id="XP_013392828.1"/>
    </source>
</evidence>